<reference evidence="19" key="1">
    <citation type="submission" date="2021-01" db="UniProtKB">
        <authorList>
            <consortium name="EnsemblMetazoa"/>
        </authorList>
    </citation>
    <scope>IDENTIFICATION</scope>
</reference>
<evidence type="ECO:0000256" key="8">
    <source>
        <dbReference type="ARBA" id="ARBA00023069"/>
    </source>
</evidence>
<dbReference type="FunFam" id="3.30.470.20:FF:000033">
    <property type="entry name" value="Probable tubulin polyglutamylase TTLL1"/>
    <property type="match status" value="1"/>
</dbReference>
<dbReference type="Pfam" id="PF03133">
    <property type="entry name" value="TTL"/>
    <property type="match status" value="1"/>
</dbReference>
<dbReference type="OMA" id="DWNFYWS"/>
<dbReference type="GO" id="GO:0005524">
    <property type="term" value="F:ATP binding"/>
    <property type="evidence" value="ECO:0007669"/>
    <property type="project" value="UniProtKB-UniRule"/>
</dbReference>
<evidence type="ECO:0000256" key="17">
    <source>
        <dbReference type="PROSITE-ProRule" id="PRU00409"/>
    </source>
</evidence>
<name>A0A7M7JG44_VARDE</name>
<protein>
    <recommendedName>
        <fullName evidence="13">Polyglutamylase complex subunit TTLL1</fullName>
    </recommendedName>
    <alternativeName>
        <fullName evidence="14">Tubulin polyglutamylase TTLL1</fullName>
    </alternativeName>
    <alternativeName>
        <fullName evidence="16">Tubulin polyglutamylase complex subunit 3</fullName>
    </alternativeName>
    <alternativeName>
        <fullName evidence="15">Tubulin--tyrosine ligase-like protein 1</fullName>
    </alternativeName>
</protein>
<keyword evidence="9" id="KW-0206">Cytoskeleton</keyword>
<evidence type="ECO:0000256" key="16">
    <source>
        <dbReference type="ARBA" id="ARBA00083073"/>
    </source>
</evidence>
<dbReference type="PROSITE" id="PS51221">
    <property type="entry name" value="TTL"/>
    <property type="match status" value="1"/>
</dbReference>
<dbReference type="AlphaFoldDB" id="A0A7M7JG44"/>
<dbReference type="GO" id="GO:0000226">
    <property type="term" value="P:microtubule cytoskeleton organization"/>
    <property type="evidence" value="ECO:0007669"/>
    <property type="project" value="TreeGrafter"/>
</dbReference>
<dbReference type="OrthoDB" id="202825at2759"/>
<evidence type="ECO:0000256" key="15">
    <source>
        <dbReference type="ARBA" id="ARBA00080021"/>
    </source>
</evidence>
<evidence type="ECO:0000256" key="2">
    <source>
        <dbReference type="ARBA" id="ARBA00006118"/>
    </source>
</evidence>
<keyword evidence="8" id="KW-0969">Cilium</keyword>
<dbReference type="KEGG" id="vde:111246359"/>
<dbReference type="GO" id="GO:0036064">
    <property type="term" value="C:ciliary basal body"/>
    <property type="evidence" value="ECO:0007669"/>
    <property type="project" value="TreeGrafter"/>
</dbReference>
<dbReference type="EnsemblMetazoa" id="XM_022795832">
    <property type="protein sequence ID" value="XP_022651567"/>
    <property type="gene ID" value="LOC111246359"/>
</dbReference>
<keyword evidence="4" id="KW-0436">Ligase</keyword>
<dbReference type="FunCoup" id="A0A7M7JG44">
    <property type="interactions" value="29"/>
</dbReference>
<dbReference type="GO" id="GO:0046872">
    <property type="term" value="F:metal ion binding"/>
    <property type="evidence" value="ECO:0007669"/>
    <property type="project" value="InterPro"/>
</dbReference>
<evidence type="ECO:0000259" key="18">
    <source>
        <dbReference type="PROSITE" id="PS50975"/>
    </source>
</evidence>
<comment type="similarity">
    <text evidence="2">Belongs to the tubulin polyglutamylase family.</text>
</comment>
<dbReference type="InterPro" id="IPR011761">
    <property type="entry name" value="ATP-grasp"/>
</dbReference>
<feature type="domain" description="ATP-grasp" evidence="18">
    <location>
        <begin position="96"/>
        <end position="351"/>
    </location>
</feature>
<evidence type="ECO:0000256" key="11">
    <source>
        <dbReference type="ARBA" id="ARBA00052959"/>
    </source>
</evidence>
<organism evidence="19 20">
    <name type="scientific">Varroa destructor</name>
    <name type="common">Honeybee mite</name>
    <dbReference type="NCBI Taxonomy" id="109461"/>
    <lineage>
        <taxon>Eukaryota</taxon>
        <taxon>Metazoa</taxon>
        <taxon>Ecdysozoa</taxon>
        <taxon>Arthropoda</taxon>
        <taxon>Chelicerata</taxon>
        <taxon>Arachnida</taxon>
        <taxon>Acari</taxon>
        <taxon>Parasitiformes</taxon>
        <taxon>Mesostigmata</taxon>
        <taxon>Gamasina</taxon>
        <taxon>Dermanyssoidea</taxon>
        <taxon>Varroidae</taxon>
        <taxon>Varroa</taxon>
    </lineage>
</organism>
<keyword evidence="6 17" id="KW-0547">Nucleotide-binding</keyword>
<dbReference type="Gene3D" id="3.30.470.20">
    <property type="entry name" value="ATP-grasp fold, B domain"/>
    <property type="match status" value="1"/>
</dbReference>
<evidence type="ECO:0000256" key="9">
    <source>
        <dbReference type="ARBA" id="ARBA00023212"/>
    </source>
</evidence>
<evidence type="ECO:0000313" key="20">
    <source>
        <dbReference type="Proteomes" id="UP000594260"/>
    </source>
</evidence>
<evidence type="ECO:0000313" key="19">
    <source>
        <dbReference type="EnsemblMetazoa" id="XP_022651568"/>
    </source>
</evidence>
<dbReference type="GeneID" id="111246359"/>
<dbReference type="RefSeq" id="XP_022651567.1">
    <property type="nucleotide sequence ID" value="XM_022795832.1"/>
</dbReference>
<keyword evidence="20" id="KW-1185">Reference proteome</keyword>
<dbReference type="PANTHER" id="PTHR12241">
    <property type="entry name" value="TUBULIN POLYGLUTAMYLASE"/>
    <property type="match status" value="1"/>
</dbReference>
<dbReference type="RefSeq" id="XP_022651568.1">
    <property type="nucleotide sequence ID" value="XM_022795833.1"/>
</dbReference>
<evidence type="ECO:0000256" key="4">
    <source>
        <dbReference type="ARBA" id="ARBA00022598"/>
    </source>
</evidence>
<keyword evidence="5" id="KW-0493">Microtubule</keyword>
<evidence type="ECO:0000256" key="7">
    <source>
        <dbReference type="ARBA" id="ARBA00022840"/>
    </source>
</evidence>
<evidence type="ECO:0000256" key="14">
    <source>
        <dbReference type="ARBA" id="ARBA00075351"/>
    </source>
</evidence>
<accession>A0A7M7JG44</accession>
<evidence type="ECO:0000256" key="1">
    <source>
        <dbReference type="ARBA" id="ARBA00004120"/>
    </source>
</evidence>
<proteinExistence type="inferred from homology"/>
<evidence type="ECO:0000256" key="3">
    <source>
        <dbReference type="ARBA" id="ARBA00022490"/>
    </source>
</evidence>
<dbReference type="PROSITE" id="PS50975">
    <property type="entry name" value="ATP_GRASP"/>
    <property type="match status" value="1"/>
</dbReference>
<evidence type="ECO:0000256" key="13">
    <source>
        <dbReference type="ARBA" id="ARBA00074800"/>
    </source>
</evidence>
<keyword evidence="7 17" id="KW-0067">ATP-binding</keyword>
<dbReference type="Proteomes" id="UP000594260">
    <property type="component" value="Unplaced"/>
</dbReference>
<dbReference type="CTD" id="326203"/>
<evidence type="ECO:0000256" key="10">
    <source>
        <dbReference type="ARBA" id="ARBA00023273"/>
    </source>
</evidence>
<dbReference type="InterPro" id="IPR004344">
    <property type="entry name" value="TTL/TTLL_fam"/>
</dbReference>
<evidence type="ECO:0000256" key="12">
    <source>
        <dbReference type="ARBA" id="ARBA00062645"/>
    </source>
</evidence>
<evidence type="ECO:0000256" key="6">
    <source>
        <dbReference type="ARBA" id="ARBA00022741"/>
    </source>
</evidence>
<dbReference type="PANTHER" id="PTHR12241:SF31">
    <property type="entry name" value="POLYGLUTAMYLASE COMPLEX SUBUNIT TTLL1"/>
    <property type="match status" value="1"/>
</dbReference>
<dbReference type="SUPFAM" id="SSF56059">
    <property type="entry name" value="Glutathione synthetase ATP-binding domain-like"/>
    <property type="match status" value="1"/>
</dbReference>
<comment type="subunit">
    <text evidence="12">Part of the neuronal tubulin polyglutamylase complex which contains TPGS1, TPGS2, TTLL1, LRRC49 and NICN1. Interacts with PCM1, CSTPP1 and LRRC49.</text>
</comment>
<keyword evidence="3" id="KW-0963">Cytoplasm</keyword>
<comment type="catalytic activity">
    <reaction evidence="11">
        <text>(L-glutamyl)(n)-gamma-L-glutamyl-L-glutamyl-[protein] + L-glutamate + ATP = (L-glutamyl)(n+1)-gamma-L-glutamyl-L-glutamyl-[protein] + ADP + phosphate + H(+)</text>
        <dbReference type="Rhea" id="RHEA:60148"/>
        <dbReference type="Rhea" id="RHEA-COMP:15519"/>
        <dbReference type="Rhea" id="RHEA-COMP:15675"/>
        <dbReference type="ChEBI" id="CHEBI:15378"/>
        <dbReference type="ChEBI" id="CHEBI:29985"/>
        <dbReference type="ChEBI" id="CHEBI:30616"/>
        <dbReference type="ChEBI" id="CHEBI:43474"/>
        <dbReference type="ChEBI" id="CHEBI:143623"/>
        <dbReference type="ChEBI" id="CHEBI:456216"/>
    </reaction>
    <physiologicalReaction direction="left-to-right" evidence="11">
        <dbReference type="Rhea" id="RHEA:60149"/>
    </physiologicalReaction>
</comment>
<sequence>MGSSGTFKYMCDMDKKSVLISNFEKRGWVQADPDNPDDWQFYWASVPTVRDLFSLDNKTRRLQPNQMVNHFPTFYELTRKDLMMRNLKRYKRDVEKELGTKLVDFIPTTFILPSDYNLFVEEFRKNPQSTWIVKPTGKSQGNGIFIIKRLAQLKKWHKELTIEHATGGNKELFVISRYIDNPLLIGGRKFDLRLYVLVTSFLPLRAFLYDEGFCRFCQTKYSTDAQELGNMLVHLTNVSIQKQGEEYNAYHGGKWSLKSLRLYLEGMRGKAVTDELFDNIKSLIVHSLKAVSSVMNSDRHCFECYGYDIIINEELRPWLIEVNASPSLSTTTTKDKELKENLIADLLELLNPEGSDVRNSYTSLADLRMGNFSLIYDEVSDSSRTPSGGRKKIQNK</sequence>
<dbReference type="GO" id="GO:0005874">
    <property type="term" value="C:microtubule"/>
    <property type="evidence" value="ECO:0007669"/>
    <property type="project" value="UniProtKB-KW"/>
</dbReference>
<keyword evidence="10" id="KW-0966">Cell projection</keyword>
<dbReference type="GO" id="GO:0070740">
    <property type="term" value="F:tubulin-glutamic acid ligase activity"/>
    <property type="evidence" value="ECO:0007669"/>
    <property type="project" value="TreeGrafter"/>
</dbReference>
<dbReference type="EnsemblMetazoa" id="XM_022795833">
    <property type="protein sequence ID" value="XP_022651568"/>
    <property type="gene ID" value="LOC111246359"/>
</dbReference>
<comment type="subcellular location">
    <subcellularLocation>
        <location evidence="1">Cytoplasm</location>
        <location evidence="1">Cytoskeleton</location>
        <location evidence="1">Cilium basal body</location>
    </subcellularLocation>
</comment>
<dbReference type="GO" id="GO:0015631">
    <property type="term" value="F:tubulin binding"/>
    <property type="evidence" value="ECO:0007669"/>
    <property type="project" value="TreeGrafter"/>
</dbReference>
<dbReference type="InParanoid" id="A0A7M7JG44"/>
<evidence type="ECO:0000256" key="5">
    <source>
        <dbReference type="ARBA" id="ARBA00022701"/>
    </source>
</evidence>